<sequence>MVMAAITTPEIFSNPAIMLSHAVLVYVFLPDRQREILPLFSALFTLFLVCFVHLAIPVAVTFFKTELAKIRRSSSNVLGDECSEVTCPSLRFSDAAVAAEFESFQISRRGVVKDSVSLVMTAVSAVRLSQKTADCPGRWVHILIWTLMAWRILKVTWRRRSTTAQDILSLIDMLLLVAVHWSSWLLHEKDRCLVQPSLLKSELTFIVITLSKSVAMVVLCDTSFTFTPLVYAVVVLDITFYLAHVLASNWEEFRSSWAAMEGSPAEWWMVAPALCFLPSLAVCTVSYIVKQKLVCHELRLFLEHVRPGHAHSVR</sequence>
<accession>A0A061R684</accession>
<reference evidence="2" key="1">
    <citation type="submission" date="2014-05" db="EMBL/GenBank/DDBJ databases">
        <title>The transcriptome of the halophilic microalga Tetraselmis sp. GSL018 isolated from the Great Salt Lake, Utah.</title>
        <authorList>
            <person name="Jinkerson R.E."/>
            <person name="D'Adamo S."/>
            <person name="Posewitz M.C."/>
        </authorList>
    </citation>
    <scope>NUCLEOTIDE SEQUENCE</scope>
    <source>
        <strain evidence="2">GSL018</strain>
    </source>
</reference>
<dbReference type="AlphaFoldDB" id="A0A061R684"/>
<dbReference type="EMBL" id="GBEZ01017952">
    <property type="protein sequence ID" value="JAC68432.1"/>
    <property type="molecule type" value="Transcribed_RNA"/>
</dbReference>
<feature type="transmembrane region" description="Helical" evidence="1">
    <location>
        <begin position="203"/>
        <end position="222"/>
    </location>
</feature>
<keyword evidence="1" id="KW-0812">Transmembrane</keyword>
<feature type="transmembrane region" description="Helical" evidence="1">
    <location>
        <begin position="267"/>
        <end position="289"/>
    </location>
</feature>
<name>A0A061R684_9CHLO</name>
<keyword evidence="1" id="KW-1133">Transmembrane helix</keyword>
<organism evidence="2">
    <name type="scientific">Tetraselmis sp. GSL018</name>
    <dbReference type="NCBI Taxonomy" id="582737"/>
    <lineage>
        <taxon>Eukaryota</taxon>
        <taxon>Viridiplantae</taxon>
        <taxon>Chlorophyta</taxon>
        <taxon>core chlorophytes</taxon>
        <taxon>Chlorodendrophyceae</taxon>
        <taxon>Chlorodendrales</taxon>
        <taxon>Chlorodendraceae</taxon>
        <taxon>Tetraselmis</taxon>
    </lineage>
</organism>
<protein>
    <submittedName>
        <fullName evidence="2">Uncharacterized protein</fullName>
    </submittedName>
</protein>
<feature type="transmembrane region" description="Helical" evidence="1">
    <location>
        <begin position="12"/>
        <end position="29"/>
    </location>
</feature>
<proteinExistence type="predicted"/>
<evidence type="ECO:0000313" key="2">
    <source>
        <dbReference type="EMBL" id="JAC68432.1"/>
    </source>
</evidence>
<feature type="transmembrane region" description="Helical" evidence="1">
    <location>
        <begin position="229"/>
        <end position="247"/>
    </location>
</feature>
<keyword evidence="1" id="KW-0472">Membrane</keyword>
<feature type="transmembrane region" description="Helical" evidence="1">
    <location>
        <begin position="167"/>
        <end position="183"/>
    </location>
</feature>
<feature type="transmembrane region" description="Helical" evidence="1">
    <location>
        <begin position="41"/>
        <end position="63"/>
    </location>
</feature>
<gene>
    <name evidence="2" type="ORF">TSPGSL018_8733</name>
</gene>
<evidence type="ECO:0000256" key="1">
    <source>
        <dbReference type="SAM" id="Phobius"/>
    </source>
</evidence>